<dbReference type="InterPro" id="IPR015195">
    <property type="entry name" value="SLIDE"/>
</dbReference>
<dbReference type="Gene3D" id="1.10.10.60">
    <property type="entry name" value="Homeodomain-like"/>
    <property type="match status" value="2"/>
</dbReference>
<dbReference type="CDD" id="cd18793">
    <property type="entry name" value="SF2_C_SNF"/>
    <property type="match status" value="1"/>
</dbReference>
<dbReference type="FunFam" id="1.20.5.1190:FF:000002">
    <property type="entry name" value="SWI/SNF-related matrix-associated actin-dependent regulator of chromatin subfamily A member"/>
    <property type="match status" value="1"/>
</dbReference>
<evidence type="ECO:0000256" key="8">
    <source>
        <dbReference type="ARBA" id="ARBA00023136"/>
    </source>
</evidence>
<evidence type="ECO:0000256" key="2">
    <source>
        <dbReference type="ARBA" id="ARBA00004141"/>
    </source>
</evidence>
<evidence type="ECO:0000259" key="13">
    <source>
        <dbReference type="PROSITE" id="PS51194"/>
    </source>
</evidence>
<accession>A0AAW0HFR7</accession>
<dbReference type="GO" id="GO:0003677">
    <property type="term" value="F:DNA binding"/>
    <property type="evidence" value="ECO:0007669"/>
    <property type="project" value="InterPro"/>
</dbReference>
<dbReference type="InterPro" id="IPR001650">
    <property type="entry name" value="Helicase_C-like"/>
</dbReference>
<evidence type="ECO:0000256" key="3">
    <source>
        <dbReference type="ARBA" id="ARBA00009687"/>
    </source>
</evidence>
<dbReference type="FunFam" id="1.10.1040.30:FF:000001">
    <property type="entry name" value="SWI/SNF-related matrix-associated actin-dependent regulator of chromatin subfamily A member"/>
    <property type="match status" value="1"/>
</dbReference>
<comment type="subcellular location">
    <subcellularLocation>
        <location evidence="2">Membrane</location>
        <topology evidence="2">Multi-pass membrane protein</topology>
    </subcellularLocation>
    <subcellularLocation>
        <location evidence="1">Nucleus</location>
    </subcellularLocation>
</comment>
<evidence type="ECO:0000256" key="7">
    <source>
        <dbReference type="ARBA" id="ARBA00022989"/>
    </source>
</evidence>
<keyword evidence="7 12" id="KW-1133">Transmembrane helix</keyword>
<dbReference type="GO" id="GO:0016887">
    <property type="term" value="F:ATP hydrolysis activity"/>
    <property type="evidence" value="ECO:0007669"/>
    <property type="project" value="TreeGrafter"/>
</dbReference>
<keyword evidence="9" id="KW-0539">Nucleus</keyword>
<dbReference type="Pfam" id="PF09110">
    <property type="entry name" value="HAND"/>
    <property type="match status" value="1"/>
</dbReference>
<organism evidence="15 16">
    <name type="scientific">Myodes glareolus</name>
    <name type="common">Bank vole</name>
    <name type="synonym">Clethrionomys glareolus</name>
    <dbReference type="NCBI Taxonomy" id="447135"/>
    <lineage>
        <taxon>Eukaryota</taxon>
        <taxon>Metazoa</taxon>
        <taxon>Chordata</taxon>
        <taxon>Craniata</taxon>
        <taxon>Vertebrata</taxon>
        <taxon>Euteleostomi</taxon>
        <taxon>Mammalia</taxon>
        <taxon>Eutheria</taxon>
        <taxon>Euarchontoglires</taxon>
        <taxon>Glires</taxon>
        <taxon>Rodentia</taxon>
        <taxon>Myomorpha</taxon>
        <taxon>Muroidea</taxon>
        <taxon>Cricetidae</taxon>
        <taxon>Arvicolinae</taxon>
        <taxon>Myodes</taxon>
    </lineage>
</organism>
<feature type="region of interest" description="Disordered" evidence="11">
    <location>
        <begin position="944"/>
        <end position="980"/>
    </location>
</feature>
<dbReference type="SUPFAM" id="SSF46689">
    <property type="entry name" value="Homeodomain-like"/>
    <property type="match status" value="2"/>
</dbReference>
<dbReference type="PANTHER" id="PTHR45623">
    <property type="entry name" value="CHROMODOMAIN-HELICASE-DNA-BINDING PROTEIN 3-RELATED-RELATED"/>
    <property type="match status" value="1"/>
</dbReference>
<feature type="compositionally biased region" description="Basic residues" evidence="11">
    <location>
        <begin position="951"/>
        <end position="962"/>
    </location>
</feature>
<proteinExistence type="inferred from homology"/>
<dbReference type="InterPro" id="IPR036306">
    <property type="entry name" value="ISWI_HAND-dom_sf"/>
</dbReference>
<feature type="transmembrane region" description="Helical" evidence="12">
    <location>
        <begin position="12"/>
        <end position="32"/>
    </location>
</feature>
<keyword evidence="16" id="KW-1185">Reference proteome</keyword>
<dbReference type="SUPFAM" id="SSF101224">
    <property type="entry name" value="HAND domain of the nucleosome remodeling ATPase ISWI"/>
    <property type="match status" value="1"/>
</dbReference>
<evidence type="ECO:0000256" key="5">
    <source>
        <dbReference type="ARBA" id="ARBA00022801"/>
    </source>
</evidence>
<comment type="similarity">
    <text evidence="3">Belongs to the SNF2/RAD54 helicase family. ISWI subfamily.</text>
</comment>
<evidence type="ECO:0000256" key="10">
    <source>
        <dbReference type="ARBA" id="ARBA00048778"/>
    </source>
</evidence>
<dbReference type="InterPro" id="IPR027417">
    <property type="entry name" value="P-loop_NTPase"/>
</dbReference>
<comment type="catalytic activity">
    <reaction evidence="10">
        <text>ATP + H2O = ADP + phosphate + H(+)</text>
        <dbReference type="Rhea" id="RHEA:13065"/>
        <dbReference type="ChEBI" id="CHEBI:15377"/>
        <dbReference type="ChEBI" id="CHEBI:15378"/>
        <dbReference type="ChEBI" id="CHEBI:30616"/>
        <dbReference type="ChEBI" id="CHEBI:43474"/>
        <dbReference type="ChEBI" id="CHEBI:456216"/>
    </reaction>
    <physiologicalReaction direction="left-to-right" evidence="10">
        <dbReference type="Rhea" id="RHEA:13066"/>
    </physiologicalReaction>
</comment>
<evidence type="ECO:0000313" key="16">
    <source>
        <dbReference type="Proteomes" id="UP001488838"/>
    </source>
</evidence>
<dbReference type="Gene3D" id="3.40.50.300">
    <property type="entry name" value="P-loop containing nucleotide triphosphate hydrolases"/>
    <property type="match status" value="1"/>
</dbReference>
<dbReference type="GO" id="GO:0090537">
    <property type="term" value="C:CERF complex"/>
    <property type="evidence" value="ECO:0007669"/>
    <property type="project" value="UniProtKB-ARBA"/>
</dbReference>
<keyword evidence="5" id="KW-0378">Hydrolase</keyword>
<dbReference type="CDD" id="cd00167">
    <property type="entry name" value="SANT"/>
    <property type="match status" value="2"/>
</dbReference>
<dbReference type="Pfam" id="PF03619">
    <property type="entry name" value="Solute_trans_a"/>
    <property type="match status" value="1"/>
</dbReference>
<evidence type="ECO:0000256" key="1">
    <source>
        <dbReference type="ARBA" id="ARBA00004123"/>
    </source>
</evidence>
<dbReference type="GO" id="GO:0042393">
    <property type="term" value="F:histone binding"/>
    <property type="evidence" value="ECO:0007669"/>
    <property type="project" value="TreeGrafter"/>
</dbReference>
<dbReference type="InterPro" id="IPR049730">
    <property type="entry name" value="SNF2/RAD54-like_C"/>
</dbReference>
<feature type="transmembrane region" description="Helical" evidence="12">
    <location>
        <begin position="206"/>
        <end position="229"/>
    </location>
</feature>
<dbReference type="SMART" id="SM00717">
    <property type="entry name" value="SANT"/>
    <property type="match status" value="2"/>
</dbReference>
<evidence type="ECO:0000256" key="11">
    <source>
        <dbReference type="SAM" id="MobiDB-lite"/>
    </source>
</evidence>
<gene>
    <name evidence="15" type="ORF">U0070_009219</name>
</gene>
<name>A0AAW0HFR7_MYOGA</name>
<feature type="domain" description="SANT" evidence="14">
    <location>
        <begin position="778"/>
        <end position="830"/>
    </location>
</feature>
<dbReference type="PROSITE" id="PS51194">
    <property type="entry name" value="HELICASE_CTER"/>
    <property type="match status" value="1"/>
</dbReference>
<feature type="domain" description="Helicase C-terminal" evidence="13">
    <location>
        <begin position="434"/>
        <end position="591"/>
    </location>
</feature>
<evidence type="ECO:0000313" key="15">
    <source>
        <dbReference type="EMBL" id="KAK7801373.1"/>
    </source>
</evidence>
<dbReference type="GO" id="GO:0031491">
    <property type="term" value="F:nucleosome binding"/>
    <property type="evidence" value="ECO:0007669"/>
    <property type="project" value="InterPro"/>
</dbReference>
<dbReference type="FunFam" id="1.10.10.60:FF:000049">
    <property type="entry name" value="SWI/SNF-related matrix-associated actin-dependent regulator of chromatin subfamily A member"/>
    <property type="match status" value="1"/>
</dbReference>
<dbReference type="GO" id="GO:0034728">
    <property type="term" value="P:nucleosome organization"/>
    <property type="evidence" value="ECO:0007669"/>
    <property type="project" value="TreeGrafter"/>
</dbReference>
<evidence type="ECO:0000256" key="9">
    <source>
        <dbReference type="ARBA" id="ARBA00023242"/>
    </source>
</evidence>
<feature type="compositionally biased region" description="Basic and acidic residues" evidence="11">
    <location>
        <begin position="963"/>
        <end position="972"/>
    </location>
</feature>
<evidence type="ECO:0000256" key="12">
    <source>
        <dbReference type="SAM" id="Phobius"/>
    </source>
</evidence>
<dbReference type="Pfam" id="PF09111">
    <property type="entry name" value="SLIDE"/>
    <property type="match status" value="1"/>
</dbReference>
<dbReference type="AlphaFoldDB" id="A0AAW0HFR7"/>
<dbReference type="Gene3D" id="1.20.5.1190">
    <property type="entry name" value="iswi atpase"/>
    <property type="match status" value="1"/>
</dbReference>
<evidence type="ECO:0000256" key="4">
    <source>
        <dbReference type="ARBA" id="ARBA00022692"/>
    </source>
</evidence>
<evidence type="ECO:0000259" key="14">
    <source>
        <dbReference type="PROSITE" id="PS51293"/>
    </source>
</evidence>
<keyword evidence="6" id="KW-0156">Chromatin regulator</keyword>
<dbReference type="PROSITE" id="PS51293">
    <property type="entry name" value="SANT"/>
    <property type="match status" value="1"/>
</dbReference>
<feature type="transmembrane region" description="Helical" evidence="12">
    <location>
        <begin position="44"/>
        <end position="66"/>
    </location>
</feature>
<protein>
    <submittedName>
        <fullName evidence="15">Uncharacterized protein</fullName>
    </submittedName>
</protein>
<sequence>MPKYWRRWMRPLIVVVCIIAILVSVPLCVWELQKLKVGIQTKAWSIALIFLVLTILVSSWGIVQHLVHYTQPELQKPIIRILCMAPIYSLASWLALKNPKTAINLDTLRDCYEALVIYSLMVFLNNHLRLRFANVMLHLEGKDQQQHLPPLCCCPPWPMGEVMIYRCKLGVSQYIVVRLITTVIAVCELVGVYGEGHFSFSSAWTYLGILNTLSQVFAVYCVMLFYKVLEEELSPIQPFRKFFCIKLVVIVSFWQAVIIAVLVKAGVISKQRTWEWESAEAVATGLQDFITCIEMLFVAVAHNYLFSVEPYVREAVKGSCFDSFLAITVRGHAKTKRFPEDPEHTEYTSLLSALPRNAGCPRSNTSSPVGQYQDFGHTISSMNITTAAMLYEDITSLINEKKGPPEDAAQYPDMQTNEDTTMQANEDRVSSQDTLSADLLSEDAMNEIQDEQEKMTRVLDILEDYCMWRNYEYCRLDGQTPHDERQDSINAYNEPNSTKFVFMLSTRAGGLGINLATADVVILYDSDWNPQVDLQAMDRAHRIGQTKIVRVFRFITERIVECAEMKLRLDSIVIQQDQNLNKIGKMNASNDSTWGHTLFASKESEITDEDIDGILERGSKKGTAEMNEKLSKMGESSLRNFTMDTESSVYNFEGEDYREKQKIAFTEWIEPPKRERKANYAVDAYFREALRVSEPKAPKAPRPPKQPNVQDFQFFPPRLFELLEKEILYYRKTIGYKVPRSPDLPNAAQAQKEEQLKIDEAEPLNDEELEEKEKLLTQGFTNWNKRDFNQFIKANEKWGRDDIENIAREVEGKTPEEVIEYSAVFWERCNELQDIEKIMAQIERGEARIQRRISIKKALDTKLRISYGTNKGKNYTEEEDRFLICMLHKLGFDKENVYDELRQCIRNSPQFRFDWFLKSRTAMELQRRCNTLITLIERENMELEEKEKAEKKKRGPKPSAQKRKMDGAPDGRGRKKKLKL</sequence>
<keyword evidence="8 12" id="KW-0472">Membrane</keyword>
<dbReference type="InterPro" id="IPR005178">
    <property type="entry name" value="Ostalpha/TMEM184C"/>
</dbReference>
<reference evidence="15 16" key="1">
    <citation type="journal article" date="2023" name="bioRxiv">
        <title>Conserved and derived expression patterns and positive selection on dental genes reveal complex evolutionary context of ever-growing rodent molars.</title>
        <authorList>
            <person name="Calamari Z.T."/>
            <person name="Song A."/>
            <person name="Cohen E."/>
            <person name="Akter M."/>
            <person name="Roy R.D."/>
            <person name="Hallikas O."/>
            <person name="Christensen M.M."/>
            <person name="Li P."/>
            <person name="Marangoni P."/>
            <person name="Jernvall J."/>
            <person name="Klein O.D."/>
        </authorList>
    </citation>
    <scope>NUCLEOTIDE SEQUENCE [LARGE SCALE GENOMIC DNA]</scope>
    <source>
        <strain evidence="15">V071</strain>
    </source>
</reference>
<dbReference type="GO" id="GO:0016020">
    <property type="term" value="C:membrane"/>
    <property type="evidence" value="ECO:0007669"/>
    <property type="project" value="UniProtKB-SubCell"/>
</dbReference>
<feature type="transmembrane region" description="Helical" evidence="12">
    <location>
        <begin position="175"/>
        <end position="194"/>
    </location>
</feature>
<dbReference type="Proteomes" id="UP001488838">
    <property type="component" value="Unassembled WGS sequence"/>
</dbReference>
<feature type="transmembrane region" description="Helical" evidence="12">
    <location>
        <begin position="241"/>
        <end position="263"/>
    </location>
</feature>
<dbReference type="GO" id="GO:0140658">
    <property type="term" value="F:ATP-dependent chromatin remodeler activity"/>
    <property type="evidence" value="ECO:0007669"/>
    <property type="project" value="TreeGrafter"/>
</dbReference>
<evidence type="ECO:0000256" key="6">
    <source>
        <dbReference type="ARBA" id="ARBA00022853"/>
    </source>
</evidence>
<dbReference type="EMBL" id="JBBHLL010000507">
    <property type="protein sequence ID" value="KAK7801373.1"/>
    <property type="molecule type" value="Genomic_DNA"/>
</dbReference>
<dbReference type="SUPFAM" id="SSF52540">
    <property type="entry name" value="P-loop containing nucleoside triphosphate hydrolases"/>
    <property type="match status" value="1"/>
</dbReference>
<dbReference type="Pfam" id="PF00271">
    <property type="entry name" value="Helicase_C"/>
    <property type="match status" value="1"/>
</dbReference>
<dbReference type="FunFam" id="1.10.10.60:FF:000022">
    <property type="entry name" value="ISWI chromatin-remodeling complex ATPase CHR11 isoform A"/>
    <property type="match status" value="1"/>
</dbReference>
<dbReference type="SMART" id="SM00490">
    <property type="entry name" value="HELICc"/>
    <property type="match status" value="1"/>
</dbReference>
<dbReference type="PANTHER" id="PTHR45623:SF54">
    <property type="entry name" value="SWI_SNF RELATED, MATRIX ASSOCIATED, ACTIN DEPENDENT REGULATOR OF CHROMATIN, SUBFAMILY A, MEMBER 5"/>
    <property type="match status" value="1"/>
</dbReference>
<comment type="caution">
    <text evidence="15">The sequence shown here is derived from an EMBL/GenBank/DDBJ whole genome shotgun (WGS) entry which is preliminary data.</text>
</comment>
<keyword evidence="4 12" id="KW-0812">Transmembrane</keyword>
<dbReference type="Gene3D" id="1.10.1040.30">
    <property type="entry name" value="ISWI, HAND domain"/>
    <property type="match status" value="1"/>
</dbReference>
<dbReference type="SMART" id="SM01417">
    <property type="entry name" value="Solute_trans_a"/>
    <property type="match status" value="1"/>
</dbReference>
<dbReference type="InterPro" id="IPR017884">
    <property type="entry name" value="SANT_dom"/>
</dbReference>
<dbReference type="InterPro" id="IPR009057">
    <property type="entry name" value="Homeodomain-like_sf"/>
</dbReference>
<dbReference type="InterPro" id="IPR015194">
    <property type="entry name" value="ISWI_HAND-dom"/>
</dbReference>
<dbReference type="InterPro" id="IPR001005">
    <property type="entry name" value="SANT/Myb"/>
</dbReference>
<feature type="transmembrane region" description="Helical" evidence="12">
    <location>
        <begin position="78"/>
        <end position="95"/>
    </location>
</feature>